<dbReference type="AlphaFoldDB" id="A0A2T0GVU8"/>
<dbReference type="InterPro" id="IPR003673">
    <property type="entry name" value="CoA-Trfase_fam_III"/>
</dbReference>
<evidence type="ECO:0000313" key="3">
    <source>
        <dbReference type="Proteomes" id="UP000239352"/>
    </source>
</evidence>
<dbReference type="InterPro" id="IPR023606">
    <property type="entry name" value="CoA-Trfase_III_dom_1_sf"/>
</dbReference>
<accession>A0A2T0GVU8</accession>
<keyword evidence="3" id="KW-1185">Reference proteome</keyword>
<dbReference type="InterPro" id="IPR044855">
    <property type="entry name" value="CoA-Trfase_III_dom3_sf"/>
</dbReference>
<reference evidence="2 3" key="1">
    <citation type="submission" date="2018-03" db="EMBL/GenBank/DDBJ databases">
        <title>Actinopolyspora mortivallis from Sahara, screening for active biomolecules.</title>
        <authorList>
            <person name="Selama O."/>
            <person name="Wellington E.M.H."/>
            <person name="Hacene H."/>
        </authorList>
    </citation>
    <scope>NUCLEOTIDE SEQUENCE [LARGE SCALE GENOMIC DNA]</scope>
    <source>
        <strain evidence="2 3">M5A</strain>
    </source>
</reference>
<dbReference type="PANTHER" id="PTHR48228:SF5">
    <property type="entry name" value="ALPHA-METHYLACYL-COA RACEMASE"/>
    <property type="match status" value="1"/>
</dbReference>
<feature type="region of interest" description="Disordered" evidence="1">
    <location>
        <begin position="1"/>
        <end position="21"/>
    </location>
</feature>
<dbReference type="STRING" id="1050202.GCA_000384035_02749"/>
<feature type="compositionally biased region" description="Polar residues" evidence="1">
    <location>
        <begin position="1"/>
        <end position="14"/>
    </location>
</feature>
<evidence type="ECO:0000256" key="1">
    <source>
        <dbReference type="SAM" id="MobiDB-lite"/>
    </source>
</evidence>
<dbReference type="Gene3D" id="3.40.50.10540">
    <property type="entry name" value="Crotonobetainyl-coa:carnitine coa-transferase, domain 1"/>
    <property type="match status" value="1"/>
</dbReference>
<name>A0A2T0GVU8_ACTMO</name>
<comment type="caution">
    <text evidence="2">The sequence shown here is derived from an EMBL/GenBank/DDBJ whole genome shotgun (WGS) entry which is preliminary data.</text>
</comment>
<dbReference type="SUPFAM" id="SSF89796">
    <property type="entry name" value="CoA-transferase family III (CaiB/BaiF)"/>
    <property type="match status" value="1"/>
</dbReference>
<dbReference type="Gene3D" id="3.30.1540.10">
    <property type="entry name" value="formyl-coa transferase, domain 3"/>
    <property type="match status" value="1"/>
</dbReference>
<gene>
    <name evidence="2" type="ORF">CEP50_11705</name>
</gene>
<dbReference type="FunCoup" id="A0A2T0GVU8">
    <property type="interactions" value="77"/>
</dbReference>
<evidence type="ECO:0000313" key="2">
    <source>
        <dbReference type="EMBL" id="PRW63227.1"/>
    </source>
</evidence>
<sequence>MASSADGSTAESTGRTGGSGPLAGVRVVELAGLGPAPFCAMLLADLGAEVVRVERPTEPAGRQDLLNRGKRSMLVDLKHEHGPSALLALVERADVLLEGFRPGVAERLGFGPTECFARNPALVYGRMTGWGQDGPLAGTAGHDIDYIALSGALHASGRAGGPPTFPANLLGDFGGGAMYLAVGVLAALLRARSGEGGQVVDASIVDGTAHLATMLYGMVATGGWTTERGTNLLDGGAPFYDVYPTSDGEYVAVGALEPGFYAELVDRLGLADRLPDRDDPANWPEIRARLAETFAGGTREYWTEVFDGTDACVSPVLSMTEAAEHPHVRARGTLVRTEDVVQPAAAPRFSATPNPRPGAVPEAGADTAGVLHAWGVAGREELLRSGALHGDLDSRREM</sequence>
<proteinExistence type="predicted"/>
<dbReference type="Pfam" id="PF02515">
    <property type="entry name" value="CoA_transf_3"/>
    <property type="match status" value="1"/>
</dbReference>
<dbReference type="PANTHER" id="PTHR48228">
    <property type="entry name" value="SUCCINYL-COA--D-CITRAMALATE COA-TRANSFERASE"/>
    <property type="match status" value="1"/>
</dbReference>
<organism evidence="2 3">
    <name type="scientific">Actinopolyspora mortivallis</name>
    <dbReference type="NCBI Taxonomy" id="33906"/>
    <lineage>
        <taxon>Bacteria</taxon>
        <taxon>Bacillati</taxon>
        <taxon>Actinomycetota</taxon>
        <taxon>Actinomycetes</taxon>
        <taxon>Actinopolysporales</taxon>
        <taxon>Actinopolysporaceae</taxon>
        <taxon>Actinopolyspora</taxon>
    </lineage>
</organism>
<dbReference type="InterPro" id="IPR050509">
    <property type="entry name" value="CoA-transferase_III"/>
</dbReference>
<protein>
    <submittedName>
        <fullName evidence="2">Carnitine dehydratase</fullName>
    </submittedName>
</protein>
<dbReference type="InParanoid" id="A0A2T0GVU8"/>
<dbReference type="EMBL" id="PVSR01000018">
    <property type="protein sequence ID" value="PRW63227.1"/>
    <property type="molecule type" value="Genomic_DNA"/>
</dbReference>
<dbReference type="GO" id="GO:0003824">
    <property type="term" value="F:catalytic activity"/>
    <property type="evidence" value="ECO:0007669"/>
    <property type="project" value="InterPro"/>
</dbReference>
<dbReference type="Proteomes" id="UP000239352">
    <property type="component" value="Unassembled WGS sequence"/>
</dbReference>